<feature type="transmembrane region" description="Helical" evidence="7">
    <location>
        <begin position="77"/>
        <end position="102"/>
    </location>
</feature>
<dbReference type="GO" id="GO:0004114">
    <property type="term" value="F:3',5'-cyclic-nucleotide phosphodiesterase activity"/>
    <property type="evidence" value="ECO:0007669"/>
    <property type="project" value="InterPro"/>
</dbReference>
<dbReference type="STRING" id="1459636.NTE_00832"/>
<dbReference type="InterPro" id="IPR003358">
    <property type="entry name" value="tRNA_(Gua-N-7)_MeTrfase_Trmb"/>
</dbReference>
<dbReference type="SMART" id="SM00471">
    <property type="entry name" value="HDc"/>
    <property type="match status" value="1"/>
</dbReference>
<keyword evidence="6" id="KW-0819">tRNA processing</keyword>
<evidence type="ECO:0000259" key="8">
    <source>
        <dbReference type="SMART" id="SM00471"/>
    </source>
</evidence>
<dbReference type="Pfam" id="PF02390">
    <property type="entry name" value="Methyltransf_4"/>
    <property type="match status" value="1"/>
</dbReference>
<evidence type="ECO:0000256" key="1">
    <source>
        <dbReference type="ARBA" id="ARBA00000142"/>
    </source>
</evidence>
<reference evidence="9 10" key="1">
    <citation type="journal article" date="2014" name="PLoS ONE">
        <title>Genome Sequence of Candidatus Nitrososphaera evergladensis from Group I.1b Enriched from Everglades Soil Reveals Novel Genomic Features of the Ammonia-Oxidizing Archaea.</title>
        <authorList>
            <person name="Zhalnina K.V."/>
            <person name="Dias R."/>
            <person name="Leonard M.T."/>
            <person name="Dorr de Quadros P."/>
            <person name="Camargo F.A."/>
            <person name="Drew J.C."/>
            <person name="Farmerie W.G."/>
            <person name="Daroub S.H."/>
            <person name="Triplett E.W."/>
        </authorList>
    </citation>
    <scope>NUCLEOTIDE SEQUENCE [LARGE SCALE GENOMIC DNA]</scope>
    <source>
        <strain evidence="9 10">SR1</strain>
    </source>
</reference>
<dbReference type="Proteomes" id="UP000028194">
    <property type="component" value="Chromosome"/>
</dbReference>
<evidence type="ECO:0000256" key="7">
    <source>
        <dbReference type="SAM" id="Phobius"/>
    </source>
</evidence>
<feature type="domain" description="HD/PDEase" evidence="8">
    <location>
        <begin position="369"/>
        <end position="555"/>
    </location>
</feature>
<evidence type="ECO:0000256" key="6">
    <source>
        <dbReference type="ARBA" id="ARBA00022694"/>
    </source>
</evidence>
<dbReference type="HOGENOM" id="CLU_359698_0_0_2"/>
<dbReference type="AlphaFoldDB" id="A0A075MU95"/>
<dbReference type="GO" id="GO:0007165">
    <property type="term" value="P:signal transduction"/>
    <property type="evidence" value="ECO:0007669"/>
    <property type="project" value="InterPro"/>
</dbReference>
<dbReference type="InterPro" id="IPR029063">
    <property type="entry name" value="SAM-dependent_MTases_sf"/>
</dbReference>
<accession>A0A075MU95</accession>
<dbReference type="SUPFAM" id="SSF53335">
    <property type="entry name" value="S-adenosyl-L-methionine-dependent methyltransferases"/>
    <property type="match status" value="1"/>
</dbReference>
<dbReference type="SUPFAM" id="SSF109604">
    <property type="entry name" value="HD-domain/PDEase-like"/>
    <property type="match status" value="1"/>
</dbReference>
<protein>
    <recommendedName>
        <fullName evidence="2">tRNA (guanine(46)-N(7))-methyltransferase</fullName>
        <ecNumber evidence="2">2.1.1.33</ecNumber>
    </recommendedName>
</protein>
<evidence type="ECO:0000256" key="4">
    <source>
        <dbReference type="ARBA" id="ARBA00022679"/>
    </source>
</evidence>
<dbReference type="Gene3D" id="1.10.1300.10">
    <property type="entry name" value="3'5'-cyclic nucleotide phosphodiesterase, catalytic domain"/>
    <property type="match status" value="1"/>
</dbReference>
<evidence type="ECO:0000256" key="3">
    <source>
        <dbReference type="ARBA" id="ARBA00022603"/>
    </source>
</evidence>
<name>A0A075MU95_9ARCH</name>
<keyword evidence="10" id="KW-1185">Reference proteome</keyword>
<dbReference type="Gene3D" id="3.40.50.150">
    <property type="entry name" value="Vaccinia Virus protein VP39"/>
    <property type="match status" value="1"/>
</dbReference>
<gene>
    <name evidence="9" type="ORF">NTE_00832</name>
</gene>
<keyword evidence="4 9" id="KW-0808">Transferase</keyword>
<dbReference type="KEGG" id="nev:NTE_00832"/>
<feature type="transmembrane region" description="Helical" evidence="7">
    <location>
        <begin position="53"/>
        <end position="71"/>
    </location>
</feature>
<dbReference type="InterPro" id="IPR003607">
    <property type="entry name" value="HD/PDEase_dom"/>
</dbReference>
<sequence length="808" mass="92135">MDRPGLKIYRQAGILGSKPGNSFSVSCSSRVYGRRNTRHLLPFSLHYHDAARWLFTLLLFSGLLSTGWFGIPLIPRYFIGTADIISGIFALFSALGAIWGIMAYREFTKSSSAVIDARLAARRLDPMIGDYEYKSYNPMTREYDDGFVPSGPVDFWDKETTVPAWMDKGKYWHILLSLQSSGREIRLQVVRDRDLPFGTGMRNVAVTSKDQSDEGRIMNRYIVKIPQWLVMNTERRRFSEHEAEGPELSALIADVNRKIVAATNEVAGWERLRVRYPWRFMTFAIYLNKSLPLRIVYRQVIRNFPGAKERKIYETNANLANVGDDELVASIVELAQRKKIPPARRAQIQTLMRFLKNAYTRQGLGEGASEYHNFHHSLEVAYVAMQLLPDYFRGYEFGPKDYELLLVAALLHDYDPAQELGSNSGKPKGPSAARTVEEVQKTRIHDAYFTMTNAEFEDYFRQYKSSSESLRPPEDYATTHPERVKSDWTPTESLIIETLIWRTDFPFFKQKLAQEKYSALLSQLKDNGKVNLLAEVLWLADLSVTYMVSDPVRAWDRVNNLYDELFLPKLEAVSRTDAFFADFADLPLYKELLSQRGFPDVFRRRWSLIYQFFHEGNPSTPLNRTIEMARKIYFKVNMELGMRHGEMLQEIASDNWSEYFIGIGKDQGEVLKAKSRLAQLDPQNASAFWGDVQKLLPSIPDGTIDNFLVVMPARVEPLATQEEKAKMETMLSVLVKKLAPGGTVKVLTDIEASSLQLKELMYAAGRAGLVPSDAGKQYFPAGWTDPDFLEKPHIVTLVPRPAAVATKA</sequence>
<organism evidence="9 10">
    <name type="scientific">Candidatus Nitrososphaera evergladensis SR1</name>
    <dbReference type="NCBI Taxonomy" id="1459636"/>
    <lineage>
        <taxon>Archaea</taxon>
        <taxon>Nitrososphaerota</taxon>
        <taxon>Nitrososphaeria</taxon>
        <taxon>Nitrososphaerales</taxon>
        <taxon>Nitrososphaeraceae</taxon>
        <taxon>Nitrososphaera</taxon>
    </lineage>
</organism>
<dbReference type="eggNOG" id="arCOG08801">
    <property type="taxonomic scope" value="Archaea"/>
</dbReference>
<keyword evidence="7" id="KW-0812">Transmembrane</keyword>
<dbReference type="EMBL" id="CP007174">
    <property type="protein sequence ID" value="AIF82909.1"/>
    <property type="molecule type" value="Genomic_DNA"/>
</dbReference>
<keyword evidence="7" id="KW-0472">Membrane</keyword>
<dbReference type="InterPro" id="IPR006674">
    <property type="entry name" value="HD_domain"/>
</dbReference>
<dbReference type="CDD" id="cd00077">
    <property type="entry name" value="HDc"/>
    <property type="match status" value="1"/>
</dbReference>
<evidence type="ECO:0000313" key="9">
    <source>
        <dbReference type="EMBL" id="AIF82909.1"/>
    </source>
</evidence>
<keyword evidence="3 9" id="KW-0489">Methyltransferase</keyword>
<proteinExistence type="predicted"/>
<evidence type="ECO:0000256" key="2">
    <source>
        <dbReference type="ARBA" id="ARBA00011977"/>
    </source>
</evidence>
<keyword evidence="7" id="KW-1133">Transmembrane helix</keyword>
<evidence type="ECO:0000313" key="10">
    <source>
        <dbReference type="Proteomes" id="UP000028194"/>
    </source>
</evidence>
<dbReference type="GO" id="GO:0008176">
    <property type="term" value="F:tRNA (guanine(46)-N7)-methyltransferase activity"/>
    <property type="evidence" value="ECO:0007669"/>
    <property type="project" value="UniProtKB-EC"/>
</dbReference>
<dbReference type="InterPro" id="IPR036971">
    <property type="entry name" value="PDEase_catalytic_dom_sf"/>
</dbReference>
<dbReference type="EC" id="2.1.1.33" evidence="2"/>
<evidence type="ECO:0000256" key="5">
    <source>
        <dbReference type="ARBA" id="ARBA00022691"/>
    </source>
</evidence>
<keyword evidence="5" id="KW-0949">S-adenosyl-L-methionine</keyword>
<dbReference type="Pfam" id="PF01966">
    <property type="entry name" value="HD"/>
    <property type="match status" value="1"/>
</dbReference>
<comment type="catalytic activity">
    <reaction evidence="1">
        <text>guanosine(46) in tRNA + S-adenosyl-L-methionine = N(7)-methylguanosine(46) in tRNA + S-adenosyl-L-homocysteine</text>
        <dbReference type="Rhea" id="RHEA:42708"/>
        <dbReference type="Rhea" id="RHEA-COMP:10188"/>
        <dbReference type="Rhea" id="RHEA-COMP:10189"/>
        <dbReference type="ChEBI" id="CHEBI:57856"/>
        <dbReference type="ChEBI" id="CHEBI:59789"/>
        <dbReference type="ChEBI" id="CHEBI:74269"/>
        <dbReference type="ChEBI" id="CHEBI:74480"/>
        <dbReference type="EC" id="2.1.1.33"/>
    </reaction>
</comment>